<dbReference type="InterPro" id="IPR056179">
    <property type="entry name" value="DHQS_C"/>
</dbReference>
<evidence type="ECO:0000256" key="1">
    <source>
        <dbReference type="ARBA" id="ARBA00022605"/>
    </source>
</evidence>
<evidence type="ECO:0000313" key="6">
    <source>
        <dbReference type="EMBL" id="QGT79336.1"/>
    </source>
</evidence>
<keyword evidence="2" id="KW-0057">Aromatic amino acid biosynthesis</keyword>
<keyword evidence="7" id="KW-1185">Reference proteome</keyword>
<reference evidence="6 7" key="1">
    <citation type="submission" date="2019-11" db="EMBL/GenBank/DDBJ databases">
        <authorList>
            <person name="Zhang J."/>
            <person name="Sun C."/>
        </authorList>
    </citation>
    <scope>NUCLEOTIDE SEQUENCE [LARGE SCALE GENOMIC DNA]</scope>
    <source>
        <strain evidence="7">sp2</strain>
    </source>
</reference>
<gene>
    <name evidence="6" type="ORF">GM160_10825</name>
</gene>
<dbReference type="GO" id="GO:0009073">
    <property type="term" value="P:aromatic amino acid family biosynthetic process"/>
    <property type="evidence" value="ECO:0007669"/>
    <property type="project" value="UniProtKB-KW"/>
</dbReference>
<feature type="region of interest" description="Disordered" evidence="3">
    <location>
        <begin position="26"/>
        <end position="51"/>
    </location>
</feature>
<evidence type="ECO:0000256" key="3">
    <source>
        <dbReference type="SAM" id="MobiDB-lite"/>
    </source>
</evidence>
<dbReference type="AlphaFoldDB" id="A0A6I6CY57"/>
<dbReference type="Pfam" id="PF01959">
    <property type="entry name" value="DHQS"/>
    <property type="match status" value="1"/>
</dbReference>
<dbReference type="PANTHER" id="PTHR33563:SF1">
    <property type="entry name" value="3-DEHYDROQUINATE SYNTHASE"/>
    <property type="match status" value="1"/>
</dbReference>
<sequence>MSDPTPRKHIWIEPADEAAARAARAAGATALVTPEGTDTAGLPRVGANGNRQEGRDFERYRIEREADEEAVRRDRLAVIEPAEWTIIPAENLIARGVDVIQVVDTAEQAKLALTIMEQGVAGIWLRHADVATVEALGRVLDELQPPPVALTEARITAITPVGMGDRSCLDLIGELAPGEGLLVGSFNHARFLVHSENVDNPHCAARPFRVNAGAIHGYVVTPGDRIRYLAEMASGDPALVVGADGQTRTLAVGRNKIERRPMVQVEAVDDEGTTISAILQHAETIRLVTAQGTAVSVLDLTPGDRVRVSLAERGERHFGRRVDETILER</sequence>
<feature type="domain" description="3-dehydroquinate synthase C-terminal" evidence="5">
    <location>
        <begin position="153"/>
        <end position="329"/>
    </location>
</feature>
<name>A0A6I6CY57_9GAMM</name>
<accession>A0A6I6CY57</accession>
<dbReference type="KEGG" id="ghl:GM160_10825"/>
<dbReference type="GO" id="GO:0008652">
    <property type="term" value="P:amino acid biosynthetic process"/>
    <property type="evidence" value="ECO:0007669"/>
    <property type="project" value="UniProtKB-KW"/>
</dbReference>
<dbReference type="PANTHER" id="PTHR33563">
    <property type="match status" value="1"/>
</dbReference>
<organism evidence="6 7">
    <name type="scientific">Guyparkeria halophila</name>
    <dbReference type="NCBI Taxonomy" id="47960"/>
    <lineage>
        <taxon>Bacteria</taxon>
        <taxon>Pseudomonadati</taxon>
        <taxon>Pseudomonadota</taxon>
        <taxon>Gammaproteobacteria</taxon>
        <taxon>Chromatiales</taxon>
        <taxon>Thioalkalibacteraceae</taxon>
        <taxon>Guyparkeria</taxon>
    </lineage>
</organism>
<dbReference type="RefSeq" id="WP_156575066.1">
    <property type="nucleotide sequence ID" value="NZ_CP046415.1"/>
</dbReference>
<dbReference type="GO" id="GO:0003856">
    <property type="term" value="F:3-dehydroquinate synthase activity"/>
    <property type="evidence" value="ECO:0007669"/>
    <property type="project" value="InterPro"/>
</dbReference>
<evidence type="ECO:0000259" key="5">
    <source>
        <dbReference type="Pfam" id="PF26558"/>
    </source>
</evidence>
<dbReference type="Proteomes" id="UP000427716">
    <property type="component" value="Chromosome"/>
</dbReference>
<evidence type="ECO:0000256" key="2">
    <source>
        <dbReference type="ARBA" id="ARBA00023141"/>
    </source>
</evidence>
<evidence type="ECO:0000313" key="7">
    <source>
        <dbReference type="Proteomes" id="UP000427716"/>
    </source>
</evidence>
<dbReference type="GO" id="GO:0016491">
    <property type="term" value="F:oxidoreductase activity"/>
    <property type="evidence" value="ECO:0007669"/>
    <property type="project" value="InterPro"/>
</dbReference>
<dbReference type="InterPro" id="IPR030960">
    <property type="entry name" value="DHQS/DOIS_N"/>
</dbReference>
<dbReference type="Pfam" id="PF26558">
    <property type="entry name" value="DHQS_2nd"/>
    <property type="match status" value="1"/>
</dbReference>
<dbReference type="EMBL" id="CP046415">
    <property type="protein sequence ID" value="QGT79336.1"/>
    <property type="molecule type" value="Genomic_DNA"/>
</dbReference>
<protein>
    <submittedName>
        <fullName evidence="6">3-dehydroquinate synthase II</fullName>
    </submittedName>
</protein>
<keyword evidence="1" id="KW-0028">Amino-acid biosynthesis</keyword>
<proteinExistence type="predicted"/>
<feature type="domain" description="3-dehydroquinate synthase N-terminal" evidence="4">
    <location>
        <begin position="54"/>
        <end position="138"/>
    </location>
</feature>
<dbReference type="InterPro" id="IPR002812">
    <property type="entry name" value="DHQS"/>
</dbReference>
<evidence type="ECO:0000259" key="4">
    <source>
        <dbReference type="Pfam" id="PF01959"/>
    </source>
</evidence>